<gene>
    <name evidence="2" type="ORF">UY77_C0020G0002</name>
</gene>
<reference evidence="2 3" key="1">
    <citation type="journal article" date="2015" name="Nature">
        <title>rRNA introns, odd ribosomes, and small enigmatic genomes across a large radiation of phyla.</title>
        <authorList>
            <person name="Brown C.T."/>
            <person name="Hug L.A."/>
            <person name="Thomas B.C."/>
            <person name="Sharon I."/>
            <person name="Castelle C.J."/>
            <person name="Singh A."/>
            <person name="Wilkins M.J."/>
            <person name="Williams K.H."/>
            <person name="Banfield J.F."/>
        </authorList>
    </citation>
    <scope>NUCLEOTIDE SEQUENCE [LARGE SCALE GENOMIC DNA]</scope>
</reference>
<evidence type="ECO:0000313" key="3">
    <source>
        <dbReference type="Proteomes" id="UP000034711"/>
    </source>
</evidence>
<name>A0A0G1ZVZ5_9BACT</name>
<dbReference type="AlphaFoldDB" id="A0A0G1ZVZ5"/>
<evidence type="ECO:0000256" key="1">
    <source>
        <dbReference type="SAM" id="SignalP"/>
    </source>
</evidence>
<evidence type="ECO:0000313" key="2">
    <source>
        <dbReference type="EMBL" id="KKW32542.1"/>
    </source>
</evidence>
<organism evidence="2 3">
    <name type="scientific">Candidatus Uhrbacteria bacterium GW2011_GWA2_53_10</name>
    <dbReference type="NCBI Taxonomy" id="1618980"/>
    <lineage>
        <taxon>Bacteria</taxon>
        <taxon>Candidatus Uhriibacteriota</taxon>
    </lineage>
</organism>
<dbReference type="EMBL" id="LCRI01000020">
    <property type="protein sequence ID" value="KKW32542.1"/>
    <property type="molecule type" value="Genomic_DNA"/>
</dbReference>
<feature type="signal peptide" evidence="1">
    <location>
        <begin position="1"/>
        <end position="27"/>
    </location>
</feature>
<keyword evidence="1" id="KW-0732">Signal</keyword>
<sequence>MNALARQLVAALFVAMVFAVMCHDAQATQIRIWNQSGDTWQVGPGDIFLATVGLEVQSGDLSCGTFSAVLYPSWSGVTLHSTQVDVHAGEWQYRVSTSITAPEQVGSYTVRVNGVLGVCNDSTLYIHELFLYVEVWNNQDDPADDNDNCGVECDLNGEEYDFPRNAPVDREIRGKVEIENWSDRIYHIDRVELRVHRGSVDWVEDTNTRDFTLAPNDSRRVSGFRFIPRSLGRMTLDMYVKLENRSQWYYVGSIYMNIEPATQYCVQDTDCRDICADDSTERYGRRCVNNYCVGGSMLVCQDGETCVDGVCQRSCLVRDVRWQRERATDGDVVGIEINHMPYCDGRVAEVVVVETDGRLLEVILRYLIPGDQDRIPSRFRVILGTGVRWSASWPAVFTADFGETSEYRLEVTGIGNRTIRSSNVLMVFPFSRRMGAVADLFGEFPSPHEACPDYGYGGTVSSDCIHARERAGVYGDVIDWDEVADTLMEGAAVLWIGSCLGCVGGALICLATGAMACVPLGGIILGACTFCTGEAAVSTHVRREAAVALRVGIARESARARSRALSVIYRPVKYEVSPNGARITYQSDAVPVVEESLYQVGAEMASVRYKNAPWLYGVGGRAFLDFNTNKNALFVVEYERLSKAEARFFYDNFLRGNFQEAFDYGVRVLGDGLYTEQELFTRITITKTLAPQVYGETGPSAIHTTNSYMQFAVGSVLKRWEERASQALVDHLLFHEIAHAISQVVMRTRNITLRGREVRIEPAVEYLNDAFVVSKLAGARLRNFREWNKQYLAESFYAADGSINPAIQRMIEDFAGEYHRRDVAAYELVALRARLRLFKLPKLETALKRALWTHLAQPEYASTRVEAQTLFEELTNQMVADGGLYSAGLLRNQLSDDLLLMLCFRYRFIECPADLVLQVGKRGSPG</sequence>
<comment type="caution">
    <text evidence="2">The sequence shown here is derived from an EMBL/GenBank/DDBJ whole genome shotgun (WGS) entry which is preliminary data.</text>
</comment>
<protein>
    <submittedName>
        <fullName evidence="2">Uncharacterized protein</fullName>
    </submittedName>
</protein>
<accession>A0A0G1ZVZ5</accession>
<proteinExistence type="predicted"/>
<feature type="chain" id="PRO_5002541733" evidence="1">
    <location>
        <begin position="28"/>
        <end position="926"/>
    </location>
</feature>
<dbReference type="Proteomes" id="UP000034711">
    <property type="component" value="Unassembled WGS sequence"/>
</dbReference>